<gene>
    <name evidence="5" type="ORF">FYJ37_10715</name>
</gene>
<organism evidence="5 6">
    <name type="scientific">Clostridium scindens (strain JCM 10418 / VPI 12708)</name>
    <dbReference type="NCBI Taxonomy" id="29347"/>
    <lineage>
        <taxon>Bacteria</taxon>
        <taxon>Bacillati</taxon>
        <taxon>Bacillota</taxon>
        <taxon>Clostridia</taxon>
        <taxon>Lachnospirales</taxon>
        <taxon>Lachnospiraceae</taxon>
    </lineage>
</organism>
<dbReference type="InterPro" id="IPR000843">
    <property type="entry name" value="HTH_LacI"/>
</dbReference>
<evidence type="ECO:0000313" key="5">
    <source>
        <dbReference type="EMBL" id="MSS40807.1"/>
    </source>
</evidence>
<dbReference type="CDD" id="cd01392">
    <property type="entry name" value="HTH_LacI"/>
    <property type="match status" value="1"/>
</dbReference>
<dbReference type="Pfam" id="PF00356">
    <property type="entry name" value="LacI"/>
    <property type="match status" value="1"/>
</dbReference>
<evidence type="ECO:0000256" key="2">
    <source>
        <dbReference type="ARBA" id="ARBA00023125"/>
    </source>
</evidence>
<dbReference type="PROSITE" id="PS50932">
    <property type="entry name" value="HTH_LACI_2"/>
    <property type="match status" value="1"/>
</dbReference>
<evidence type="ECO:0000313" key="6">
    <source>
        <dbReference type="Proteomes" id="UP000462363"/>
    </source>
</evidence>
<dbReference type="EMBL" id="VUMB01000020">
    <property type="protein sequence ID" value="MSS40807.1"/>
    <property type="molecule type" value="Genomic_DNA"/>
</dbReference>
<feature type="domain" description="HTH lacI-type" evidence="4">
    <location>
        <begin position="3"/>
        <end position="47"/>
    </location>
</feature>
<dbReference type="SMART" id="SM00354">
    <property type="entry name" value="HTH_LACI"/>
    <property type="match status" value="1"/>
</dbReference>
<dbReference type="GO" id="GO:0000976">
    <property type="term" value="F:transcription cis-regulatory region binding"/>
    <property type="evidence" value="ECO:0007669"/>
    <property type="project" value="TreeGrafter"/>
</dbReference>
<dbReference type="PANTHER" id="PTHR30146:SF109">
    <property type="entry name" value="HTH-TYPE TRANSCRIPTIONAL REGULATOR GALS"/>
    <property type="match status" value="1"/>
</dbReference>
<accession>A0A844F9T8</accession>
<comment type="caution">
    <text evidence="5">The sequence shown here is derived from an EMBL/GenBank/DDBJ whole genome shotgun (WGS) entry which is preliminary data.</text>
</comment>
<keyword evidence="3" id="KW-0804">Transcription</keyword>
<dbReference type="Gene3D" id="3.40.50.2300">
    <property type="match status" value="2"/>
</dbReference>
<protein>
    <submittedName>
        <fullName evidence="5">LacI family transcriptional regulator</fullName>
    </submittedName>
</protein>
<dbReference type="Pfam" id="PF13377">
    <property type="entry name" value="Peripla_BP_3"/>
    <property type="match status" value="1"/>
</dbReference>
<dbReference type="SUPFAM" id="SSF53822">
    <property type="entry name" value="Periplasmic binding protein-like I"/>
    <property type="match status" value="1"/>
</dbReference>
<dbReference type="RefSeq" id="WP_154323186.1">
    <property type="nucleotide sequence ID" value="NZ_CP045695.1"/>
</dbReference>
<keyword evidence="1" id="KW-0805">Transcription regulation</keyword>
<dbReference type="InterPro" id="IPR046335">
    <property type="entry name" value="LacI/GalR-like_sensor"/>
</dbReference>
<dbReference type="InterPro" id="IPR028082">
    <property type="entry name" value="Peripla_BP_I"/>
</dbReference>
<dbReference type="GO" id="GO:0003700">
    <property type="term" value="F:DNA-binding transcription factor activity"/>
    <property type="evidence" value="ECO:0007669"/>
    <property type="project" value="TreeGrafter"/>
</dbReference>
<evidence type="ECO:0000256" key="1">
    <source>
        <dbReference type="ARBA" id="ARBA00023015"/>
    </source>
</evidence>
<proteinExistence type="predicted"/>
<dbReference type="SUPFAM" id="SSF47413">
    <property type="entry name" value="lambda repressor-like DNA-binding domains"/>
    <property type="match status" value="1"/>
</dbReference>
<dbReference type="PANTHER" id="PTHR30146">
    <property type="entry name" value="LACI-RELATED TRANSCRIPTIONAL REPRESSOR"/>
    <property type="match status" value="1"/>
</dbReference>
<dbReference type="InterPro" id="IPR010982">
    <property type="entry name" value="Lambda_DNA-bd_dom_sf"/>
</dbReference>
<evidence type="ECO:0000259" key="4">
    <source>
        <dbReference type="PROSITE" id="PS50932"/>
    </source>
</evidence>
<keyword evidence="2" id="KW-0238">DNA-binding</keyword>
<dbReference type="AlphaFoldDB" id="A0A844F9T8"/>
<evidence type="ECO:0000256" key="3">
    <source>
        <dbReference type="ARBA" id="ARBA00023163"/>
    </source>
</evidence>
<dbReference type="Proteomes" id="UP000462363">
    <property type="component" value="Unassembled WGS sequence"/>
</dbReference>
<name>A0A844F9T8_CLOSV</name>
<sequence length="353" mass="40383">MKVSIKQISQMTGFFPATVSNALNRKKGVNEETSRKIFKVAEELGYQTEKTITKIKFVTYRKNGRIIDDSLIFPAMIEGVERQAKELGYETAFSHLNYEDDAFQERLKEVLEDTNSLMILLGTEMMEEDYQPFMDYKGYMIVLDGWCEEMAFDGVLINNTDAACNAVEYLIENGHRRIGYLRGDYRIKAFQYREYGYYRTLGRHGLAEAPEYVVTLGTTLETAYEGMKAYLEEAPALPTAYFADNDVIALGAMRALEEKGIKIPNQVSIVGFDDIRFGSVSTPGLTTIHVHKQEMGEVAVRRALDHIRYSRRQVKMKIQVGTDFLVRGSVRNLDIEEAKGQERMEEVKWQLSN</sequence>
<reference evidence="5 6" key="1">
    <citation type="submission" date="2019-08" db="EMBL/GenBank/DDBJ databases">
        <title>In-depth cultivation of the pig gut microbiome towards novel bacterial diversity and tailored functional studies.</title>
        <authorList>
            <person name="Wylensek D."/>
            <person name="Hitch T.C.A."/>
            <person name="Clavel T."/>
        </authorList>
    </citation>
    <scope>NUCLEOTIDE SEQUENCE [LARGE SCALE GENOMIC DNA]</scope>
    <source>
        <strain evidence="5 6">BL-389-WT-3D</strain>
    </source>
</reference>
<dbReference type="Gene3D" id="1.10.260.40">
    <property type="entry name" value="lambda repressor-like DNA-binding domains"/>
    <property type="match status" value="1"/>
</dbReference>